<dbReference type="RefSeq" id="WP_147056954.1">
    <property type="nucleotide sequence ID" value="NZ_CP042437.1"/>
</dbReference>
<evidence type="ECO:0000259" key="6">
    <source>
        <dbReference type="Pfam" id="PF14378"/>
    </source>
</evidence>
<dbReference type="GO" id="GO:0016020">
    <property type="term" value="C:membrane"/>
    <property type="evidence" value="ECO:0007669"/>
    <property type="project" value="UniProtKB-SubCell"/>
</dbReference>
<evidence type="ECO:0000256" key="2">
    <source>
        <dbReference type="ARBA" id="ARBA00022692"/>
    </source>
</evidence>
<dbReference type="CDD" id="cd03386">
    <property type="entry name" value="PAP2_Aur1_like"/>
    <property type="match status" value="1"/>
</dbReference>
<feature type="transmembrane region" description="Helical" evidence="5">
    <location>
        <begin position="276"/>
        <end position="294"/>
    </location>
</feature>
<dbReference type="Proteomes" id="UP000321362">
    <property type="component" value="Chromosome"/>
</dbReference>
<feature type="transmembrane region" description="Helical" evidence="5">
    <location>
        <begin position="250"/>
        <end position="270"/>
    </location>
</feature>
<feature type="transmembrane region" description="Helical" evidence="5">
    <location>
        <begin position="223"/>
        <end position="243"/>
    </location>
</feature>
<dbReference type="KEGG" id="mgk:FSB76_21425"/>
<sequence length="312" mass="35616">MNTTAHNSVTINTKTVLIVSLISIGYLVLSYFLIGYKSDELTLVLIFNSLFYASAVTRKFILGFSIFIVYWIIFDYMKAFPNYNFNTVHIADIYNFEKRLFGIHYKGSLLTPNEYWRANGNTVIDVMAGIFYLCWIPVPLAFATFLFFKNKKQFLKFSLTFVLVNLLGFVVYYAFPAAPPWYVQYHGLQFHPLTQGNTAGLAKFDEFFHAGVFKSIYAKGSNVFAAMPSLHSSYPVIVLYYGIKNRLGKANLFFAVVMLGIWFTAVYASHHYVLDVLAGISCASIGILLFNFLLKRSKALQHFIARYEQTIV</sequence>
<dbReference type="PANTHER" id="PTHR31310:SF7">
    <property type="entry name" value="PA-PHOSPHATASE RELATED-FAMILY PROTEIN DDB_G0268928"/>
    <property type="match status" value="1"/>
</dbReference>
<keyword evidence="3 5" id="KW-1133">Transmembrane helix</keyword>
<evidence type="ECO:0000256" key="5">
    <source>
        <dbReference type="SAM" id="Phobius"/>
    </source>
</evidence>
<feature type="transmembrane region" description="Helical" evidence="5">
    <location>
        <begin position="155"/>
        <end position="175"/>
    </location>
</feature>
<proteinExistence type="predicted"/>
<feature type="domain" description="Inositolphosphotransferase Aur1/Ipt1" evidence="6">
    <location>
        <begin position="119"/>
        <end position="288"/>
    </location>
</feature>
<keyword evidence="8" id="KW-1185">Reference proteome</keyword>
<evidence type="ECO:0000313" key="7">
    <source>
        <dbReference type="EMBL" id="QEC78378.1"/>
    </source>
</evidence>
<accession>A0A5B8W808</accession>
<feature type="transmembrane region" description="Helical" evidence="5">
    <location>
        <begin position="126"/>
        <end position="148"/>
    </location>
</feature>
<dbReference type="AlphaFoldDB" id="A0A5B8W808"/>
<evidence type="ECO:0000256" key="3">
    <source>
        <dbReference type="ARBA" id="ARBA00022989"/>
    </source>
</evidence>
<dbReference type="InterPro" id="IPR026841">
    <property type="entry name" value="Aur1/Ipt1"/>
</dbReference>
<dbReference type="Pfam" id="PF14378">
    <property type="entry name" value="PAP2_3"/>
    <property type="match status" value="1"/>
</dbReference>
<dbReference type="PANTHER" id="PTHR31310">
    <property type="match status" value="1"/>
</dbReference>
<keyword evidence="2 5" id="KW-0812">Transmembrane</keyword>
<evidence type="ECO:0000313" key="8">
    <source>
        <dbReference type="Proteomes" id="UP000321362"/>
    </source>
</evidence>
<gene>
    <name evidence="7" type="ORF">FSB76_21425</name>
</gene>
<dbReference type="InterPro" id="IPR052185">
    <property type="entry name" value="IPC_Synthase-Related"/>
</dbReference>
<evidence type="ECO:0000256" key="1">
    <source>
        <dbReference type="ARBA" id="ARBA00004141"/>
    </source>
</evidence>
<organism evidence="7 8">
    <name type="scientific">Mucilaginibacter ginsenosidivorax</name>
    <dbReference type="NCBI Taxonomy" id="862126"/>
    <lineage>
        <taxon>Bacteria</taxon>
        <taxon>Pseudomonadati</taxon>
        <taxon>Bacteroidota</taxon>
        <taxon>Sphingobacteriia</taxon>
        <taxon>Sphingobacteriales</taxon>
        <taxon>Sphingobacteriaceae</taxon>
        <taxon>Mucilaginibacter</taxon>
    </lineage>
</organism>
<evidence type="ECO:0000256" key="4">
    <source>
        <dbReference type="ARBA" id="ARBA00023136"/>
    </source>
</evidence>
<protein>
    <submittedName>
        <fullName evidence="7">Inositol phosphorylceramide synthase</fullName>
    </submittedName>
</protein>
<name>A0A5B8W808_9SPHI</name>
<dbReference type="EMBL" id="CP042437">
    <property type="protein sequence ID" value="QEC78378.1"/>
    <property type="molecule type" value="Genomic_DNA"/>
</dbReference>
<reference evidence="7 8" key="1">
    <citation type="journal article" date="2013" name="J. Microbiol.">
        <title>Mucilaginibacter ginsenosidivorax sp. nov., with ginsenoside converting activity isolated from sediment.</title>
        <authorList>
            <person name="Kim J.K."/>
            <person name="Choi T.E."/>
            <person name="Liu Q.M."/>
            <person name="Park H.Y."/>
            <person name="Yi T.H."/>
            <person name="Yoon M.H."/>
            <person name="Kim S.C."/>
            <person name="Im W.T."/>
        </authorList>
    </citation>
    <scope>NUCLEOTIDE SEQUENCE [LARGE SCALE GENOMIC DNA]</scope>
    <source>
        <strain evidence="7 8">KHI28</strain>
    </source>
</reference>
<feature type="transmembrane region" description="Helical" evidence="5">
    <location>
        <begin position="41"/>
        <end position="73"/>
    </location>
</feature>
<feature type="transmembrane region" description="Helical" evidence="5">
    <location>
        <begin position="15"/>
        <end position="34"/>
    </location>
</feature>
<dbReference type="OrthoDB" id="629685at2"/>
<keyword evidence="4 5" id="KW-0472">Membrane</keyword>
<comment type="subcellular location">
    <subcellularLocation>
        <location evidence="1">Membrane</location>
        <topology evidence="1">Multi-pass membrane protein</topology>
    </subcellularLocation>
</comment>